<feature type="coiled-coil region" evidence="1">
    <location>
        <begin position="54"/>
        <end position="109"/>
    </location>
</feature>
<dbReference type="GeneTree" id="ENSGT00990000205789"/>
<dbReference type="InterPro" id="IPR042566">
    <property type="entry name" value="L1_C"/>
</dbReference>
<dbReference type="Gene3D" id="3.30.70.1820">
    <property type="entry name" value="L1 transposable element, RRM domain"/>
    <property type="match status" value="1"/>
</dbReference>
<organism evidence="3 4">
    <name type="scientific">Maylandia zebra</name>
    <name type="common">zebra mbuna</name>
    <dbReference type="NCBI Taxonomy" id="106582"/>
    <lineage>
        <taxon>Eukaryota</taxon>
        <taxon>Metazoa</taxon>
        <taxon>Chordata</taxon>
        <taxon>Craniata</taxon>
        <taxon>Vertebrata</taxon>
        <taxon>Euteleostomi</taxon>
        <taxon>Actinopterygii</taxon>
        <taxon>Neopterygii</taxon>
        <taxon>Teleostei</taxon>
        <taxon>Neoteleostei</taxon>
        <taxon>Acanthomorphata</taxon>
        <taxon>Ovalentaria</taxon>
        <taxon>Cichlomorphae</taxon>
        <taxon>Cichliformes</taxon>
        <taxon>Cichlidae</taxon>
        <taxon>African cichlids</taxon>
        <taxon>Pseudocrenilabrinae</taxon>
        <taxon>Haplochromini</taxon>
        <taxon>Maylandia</taxon>
        <taxon>Maylandia zebra complex</taxon>
    </lineage>
</organism>
<dbReference type="Proteomes" id="UP000265160">
    <property type="component" value="LG9"/>
</dbReference>
<dbReference type="AlphaFoldDB" id="A0A3P9D9C9"/>
<evidence type="ECO:0000256" key="1">
    <source>
        <dbReference type="SAM" id="Coils"/>
    </source>
</evidence>
<protein>
    <recommendedName>
        <fullName evidence="2">L1 transposable element RRM domain-containing protein</fullName>
    </recommendedName>
</protein>
<name>A0A3P9D9C9_9CICH</name>
<dbReference type="InterPro" id="IPR004244">
    <property type="entry name" value="Transposase_22"/>
</dbReference>
<proteinExistence type="predicted"/>
<dbReference type="Ensembl" id="ENSMZET00005031696.1">
    <property type="protein sequence ID" value="ENSMZEP00005030731.1"/>
    <property type="gene ID" value="ENSMZEG00005022886.1"/>
</dbReference>
<dbReference type="Gene3D" id="3.30.250.20">
    <property type="entry name" value="L1 transposable element, C-terminal domain"/>
    <property type="match status" value="1"/>
</dbReference>
<reference evidence="3" key="3">
    <citation type="submission" date="2025-09" db="UniProtKB">
        <authorList>
            <consortium name="Ensembl"/>
        </authorList>
    </citation>
    <scope>IDENTIFICATION</scope>
</reference>
<reference evidence="3" key="2">
    <citation type="submission" date="2025-08" db="UniProtKB">
        <authorList>
            <consortium name="Ensembl"/>
        </authorList>
    </citation>
    <scope>IDENTIFICATION</scope>
</reference>
<dbReference type="InterPro" id="IPR043636">
    <property type="entry name" value="L1_RRM_dom"/>
</dbReference>
<sequence length="271" mass="31346">MDAYVSRPQEDPAAATCVASGGELTLNELVAELRIIRTSTNNIEKDTKQIKTTVQEIEGKINALSAHMEEVESRVATLEEATHASEQQLPTIQEEIENLRNHIEDLDNRGRCCNIRIIGIPELIEGEDMIKFLQQEIPIMLDLTLEPRTLDIQRAHRVPMGPPKRSRREGERPRPVMVNLLRYRDKEDILRAAREKGQILWRGAKIMFFPDYSRRTMDRRMSFKQIKLELREKGVEYSLLFPATLEIKRNGARHRFSSPEEAAKFIKNMFP</sequence>
<dbReference type="SUPFAM" id="SSF57997">
    <property type="entry name" value="Tropomyosin"/>
    <property type="match status" value="1"/>
</dbReference>
<dbReference type="Gene3D" id="6.10.280.220">
    <property type="match status" value="1"/>
</dbReference>
<evidence type="ECO:0000313" key="3">
    <source>
        <dbReference type="Ensembl" id="ENSMZEP00005030731.1"/>
    </source>
</evidence>
<evidence type="ECO:0000259" key="2">
    <source>
        <dbReference type="Pfam" id="PF02994"/>
    </source>
</evidence>
<keyword evidence="1" id="KW-0175">Coiled coil</keyword>
<evidence type="ECO:0000313" key="4">
    <source>
        <dbReference type="Proteomes" id="UP000265160"/>
    </source>
</evidence>
<keyword evidence="4" id="KW-1185">Reference proteome</keyword>
<accession>A0A3P9D9C9</accession>
<dbReference type="PANTHER" id="PTHR11505">
    <property type="entry name" value="L1 TRANSPOSABLE ELEMENT-RELATED"/>
    <property type="match status" value="1"/>
</dbReference>
<feature type="domain" description="L1 transposable element RRM" evidence="2">
    <location>
        <begin position="114"/>
        <end position="207"/>
    </location>
</feature>
<dbReference type="Pfam" id="PF02994">
    <property type="entry name" value="Transposase_22"/>
    <property type="match status" value="1"/>
</dbReference>
<reference evidence="3 4" key="1">
    <citation type="journal article" date="2014" name="Nature">
        <title>The genomic substrate for adaptive radiation in African cichlid fish.</title>
        <authorList>
            <person name="Brawand D."/>
            <person name="Wagner C.E."/>
            <person name="Li Y.I."/>
            <person name="Malinsky M."/>
            <person name="Keller I."/>
            <person name="Fan S."/>
            <person name="Simakov O."/>
            <person name="Ng A.Y."/>
            <person name="Lim Z.W."/>
            <person name="Bezault E."/>
            <person name="Turner-Maier J."/>
            <person name="Johnson J."/>
            <person name="Alcazar R."/>
            <person name="Noh H.J."/>
            <person name="Russell P."/>
            <person name="Aken B."/>
            <person name="Alfoldi J."/>
            <person name="Amemiya C."/>
            <person name="Azzouzi N."/>
            <person name="Baroiller J.F."/>
            <person name="Barloy-Hubler F."/>
            <person name="Berlin A."/>
            <person name="Bloomquist R."/>
            <person name="Carleton K.L."/>
            <person name="Conte M.A."/>
            <person name="D'Cotta H."/>
            <person name="Eshel O."/>
            <person name="Gaffney L."/>
            <person name="Galibert F."/>
            <person name="Gante H.F."/>
            <person name="Gnerre S."/>
            <person name="Greuter L."/>
            <person name="Guyon R."/>
            <person name="Haddad N.S."/>
            <person name="Haerty W."/>
            <person name="Harris R.M."/>
            <person name="Hofmann H.A."/>
            <person name="Hourlier T."/>
            <person name="Hulata G."/>
            <person name="Jaffe D.B."/>
            <person name="Lara M."/>
            <person name="Lee A.P."/>
            <person name="MacCallum I."/>
            <person name="Mwaiko S."/>
            <person name="Nikaido M."/>
            <person name="Nishihara H."/>
            <person name="Ozouf-Costaz C."/>
            <person name="Penman D.J."/>
            <person name="Przybylski D."/>
            <person name="Rakotomanga M."/>
            <person name="Renn S.C.P."/>
            <person name="Ribeiro F.J."/>
            <person name="Ron M."/>
            <person name="Salzburger W."/>
            <person name="Sanchez-Pulido L."/>
            <person name="Santos M.E."/>
            <person name="Searle S."/>
            <person name="Sharpe T."/>
            <person name="Swofford R."/>
            <person name="Tan F.J."/>
            <person name="Williams L."/>
            <person name="Young S."/>
            <person name="Yin S."/>
            <person name="Okada N."/>
            <person name="Kocher T.D."/>
            <person name="Miska E.A."/>
            <person name="Lander E.S."/>
            <person name="Venkatesh B."/>
            <person name="Fernald R.D."/>
            <person name="Meyer A."/>
            <person name="Ponting C.P."/>
            <person name="Streelman J.T."/>
            <person name="Lindblad-Toh K."/>
            <person name="Seehausen O."/>
            <person name="Di Palma F."/>
        </authorList>
    </citation>
    <scope>NUCLEOTIDE SEQUENCE</scope>
</reference>